<name>A0ABS1NLF1_9ACTN</name>
<feature type="region of interest" description="Disordered" evidence="1">
    <location>
        <begin position="46"/>
        <end position="69"/>
    </location>
</feature>
<proteinExistence type="predicted"/>
<dbReference type="Proteomes" id="UP000634229">
    <property type="component" value="Unassembled WGS sequence"/>
</dbReference>
<comment type="caution">
    <text evidence="2">The sequence shown here is derived from an EMBL/GenBank/DDBJ whole genome shotgun (WGS) entry which is preliminary data.</text>
</comment>
<feature type="region of interest" description="Disordered" evidence="1">
    <location>
        <begin position="1"/>
        <end position="24"/>
    </location>
</feature>
<sequence length="69" mass="7672">MERFKAKKPRCDDKQAKRERFPIDDQAVSQAEILAEGARNRNRHAALALPNRRSADDPRLGRAGVGASS</sequence>
<feature type="compositionally biased region" description="Basic and acidic residues" evidence="1">
    <location>
        <begin position="1"/>
        <end position="23"/>
    </location>
</feature>
<evidence type="ECO:0008006" key="4">
    <source>
        <dbReference type="Google" id="ProtNLM"/>
    </source>
</evidence>
<dbReference type="EMBL" id="JAERRF010000023">
    <property type="protein sequence ID" value="MBL1100895.1"/>
    <property type="molecule type" value="Genomic_DNA"/>
</dbReference>
<dbReference type="RefSeq" id="WP_201879896.1">
    <property type="nucleotide sequence ID" value="NZ_JAERRF010000023.1"/>
</dbReference>
<evidence type="ECO:0000313" key="3">
    <source>
        <dbReference type="Proteomes" id="UP000634229"/>
    </source>
</evidence>
<organism evidence="2 3">
    <name type="scientific">Streptomyces coffeae</name>
    <dbReference type="NCBI Taxonomy" id="621382"/>
    <lineage>
        <taxon>Bacteria</taxon>
        <taxon>Bacillati</taxon>
        <taxon>Actinomycetota</taxon>
        <taxon>Actinomycetes</taxon>
        <taxon>Kitasatosporales</taxon>
        <taxon>Streptomycetaceae</taxon>
        <taxon>Streptomyces</taxon>
    </lineage>
</organism>
<accession>A0ABS1NLF1</accession>
<evidence type="ECO:0000256" key="1">
    <source>
        <dbReference type="SAM" id="MobiDB-lite"/>
    </source>
</evidence>
<reference evidence="2 3" key="1">
    <citation type="submission" date="2021-01" db="EMBL/GenBank/DDBJ databases">
        <title>WGS of actinomycetes isolated from Thailand.</title>
        <authorList>
            <person name="Thawai C."/>
        </authorList>
    </citation>
    <scope>NUCLEOTIDE SEQUENCE [LARGE SCALE GENOMIC DNA]</scope>
    <source>
        <strain evidence="2 3">CA1R205</strain>
    </source>
</reference>
<protein>
    <recommendedName>
        <fullName evidence="4">Transposase</fullName>
    </recommendedName>
</protein>
<keyword evidence="3" id="KW-1185">Reference proteome</keyword>
<gene>
    <name evidence="2" type="ORF">JK363_30355</name>
</gene>
<evidence type="ECO:0000313" key="2">
    <source>
        <dbReference type="EMBL" id="MBL1100895.1"/>
    </source>
</evidence>